<dbReference type="RefSeq" id="WP_013052480.1">
    <property type="nucleotide sequence ID" value="NC_014012.1"/>
</dbReference>
<keyword evidence="1" id="KW-0732">Signal</keyword>
<feature type="signal peptide" evidence="1">
    <location>
        <begin position="1"/>
        <end position="24"/>
    </location>
</feature>
<feature type="chain" id="PRO_5003068059" evidence="1">
    <location>
        <begin position="25"/>
        <end position="343"/>
    </location>
</feature>
<organism evidence="2 3">
    <name type="scientific">Shewanella violacea (strain JCM 10179 / CIP 106290 / LMG 19151 / DSS12)</name>
    <dbReference type="NCBI Taxonomy" id="637905"/>
    <lineage>
        <taxon>Bacteria</taxon>
        <taxon>Pseudomonadati</taxon>
        <taxon>Pseudomonadota</taxon>
        <taxon>Gammaproteobacteria</taxon>
        <taxon>Alteromonadales</taxon>
        <taxon>Shewanellaceae</taxon>
        <taxon>Shewanella</taxon>
    </lineage>
</organism>
<dbReference type="Proteomes" id="UP000002350">
    <property type="component" value="Chromosome"/>
</dbReference>
<keyword evidence="3" id="KW-1185">Reference proteome</keyword>
<dbReference type="KEGG" id="svo:SVI_3212"/>
<dbReference type="AlphaFoldDB" id="D4ZAY8"/>
<evidence type="ECO:0000313" key="2">
    <source>
        <dbReference type="EMBL" id="BAJ03183.1"/>
    </source>
</evidence>
<reference evidence="3" key="1">
    <citation type="journal article" date="2010" name="Mol. Biosyst.">
        <title>Complete genome sequence and comparative analysis of Shewanella violacea, a psychrophilic and piezophilic bacterium from deep sea floor sediments.</title>
        <authorList>
            <person name="Aono E."/>
            <person name="Baba T."/>
            <person name="Ara T."/>
            <person name="Nishi T."/>
            <person name="Nakamichi T."/>
            <person name="Inamoto E."/>
            <person name="Toyonaga H."/>
            <person name="Hasegawa M."/>
            <person name="Takai Y."/>
            <person name="Okumura Y."/>
            <person name="Baba M."/>
            <person name="Tomita M."/>
            <person name="Kato C."/>
            <person name="Oshima T."/>
            <person name="Nakasone K."/>
            <person name="Mori H."/>
        </authorList>
    </citation>
    <scope>NUCLEOTIDE SEQUENCE [LARGE SCALE GENOMIC DNA]</scope>
    <source>
        <strain evidence="3">JCM 10179 / CIP 106290 / LMG 19151 / DSS12</strain>
    </source>
</reference>
<gene>
    <name evidence="2" type="ordered locus">SVI_3212</name>
</gene>
<proteinExistence type="predicted"/>
<accession>D4ZAY8</accession>
<sequence>MIKSKKILAVSMAVMFGLSGLVLAGHFVNEHLANEGFEGAGGEWSTTGEAARLDDVSSARTDDWSMFISADEDIGGSASQMFAELDECSPYGLATFELSGYYDNPLVETVDAVDYASVAGMMVQFNVDGPFSTSSDVANLDYEEMTLAGNIPAWAMSATVTIDGMPHDNSHLGHTGDDTVDVRWDDMAFMTDCVADYAKVSGKAGDSSQKGSRGMYSFSGAIGTLESEACTGGEDATIQPVGSLSINYKELGYSCEFTPTAPVVYSGLTATLAVSYICDLPEPDEDLEGTAEIVLTQGAGGAEGKGKNKDRGMISVDASDDELDIEETDLDKGNVNLLAAVCL</sequence>
<dbReference type="HOGENOM" id="CLU_808660_0_0_6"/>
<dbReference type="OrthoDB" id="9825680at2"/>
<protein>
    <submittedName>
        <fullName evidence="2">Uncharacterized protein</fullName>
    </submittedName>
</protein>
<evidence type="ECO:0000313" key="3">
    <source>
        <dbReference type="Proteomes" id="UP000002350"/>
    </source>
</evidence>
<dbReference type="eggNOG" id="ENOG5031HQQ">
    <property type="taxonomic scope" value="Bacteria"/>
</dbReference>
<evidence type="ECO:0000256" key="1">
    <source>
        <dbReference type="SAM" id="SignalP"/>
    </source>
</evidence>
<name>D4ZAY8_SHEVD</name>
<dbReference type="EMBL" id="AP011177">
    <property type="protein sequence ID" value="BAJ03183.1"/>
    <property type="molecule type" value="Genomic_DNA"/>
</dbReference>